<dbReference type="Pfam" id="PF00903">
    <property type="entry name" value="Glyoxalase"/>
    <property type="match status" value="1"/>
</dbReference>
<dbReference type="PANTHER" id="PTHR36503:SF1">
    <property type="entry name" value="BLR2520 PROTEIN"/>
    <property type="match status" value="1"/>
</dbReference>
<dbReference type="KEGG" id="samy:DB32_008126"/>
<dbReference type="EMBL" id="CP011125">
    <property type="protein sequence ID" value="AKF10977.1"/>
    <property type="molecule type" value="Genomic_DNA"/>
</dbReference>
<name>A0A0F6W9R3_9BACT</name>
<dbReference type="Proteomes" id="UP000034883">
    <property type="component" value="Chromosome"/>
</dbReference>
<dbReference type="PANTHER" id="PTHR36503">
    <property type="entry name" value="BLR2520 PROTEIN"/>
    <property type="match status" value="1"/>
</dbReference>
<gene>
    <name evidence="2" type="ORF">DB32_008126</name>
</gene>
<evidence type="ECO:0000313" key="3">
    <source>
        <dbReference type="Proteomes" id="UP000034883"/>
    </source>
</evidence>
<evidence type="ECO:0000259" key="1">
    <source>
        <dbReference type="PROSITE" id="PS51819"/>
    </source>
</evidence>
<sequence length="145" mass="15539">MSGRANLVRRSCEGETTMNTFWNTLAVEDLERSRAFYTGIGFEVRDMPGGAPGISVHAAGGMVCLFRREVFASMIPGELCDAKRAQEIIQSISTETRGGVDELVARVEKAGGRVLGKPGAQPWGYVAGFADPDGHVWSVLTFASA</sequence>
<evidence type="ECO:0000313" key="2">
    <source>
        <dbReference type="EMBL" id="AKF10977.1"/>
    </source>
</evidence>
<dbReference type="PROSITE" id="PS51819">
    <property type="entry name" value="VOC"/>
    <property type="match status" value="1"/>
</dbReference>
<dbReference type="InterPro" id="IPR029068">
    <property type="entry name" value="Glyas_Bleomycin-R_OHBP_Dase"/>
</dbReference>
<protein>
    <recommendedName>
        <fullName evidence="1">VOC domain-containing protein</fullName>
    </recommendedName>
</protein>
<dbReference type="InterPro" id="IPR037523">
    <property type="entry name" value="VOC_core"/>
</dbReference>
<keyword evidence="3" id="KW-1185">Reference proteome</keyword>
<organism evidence="2 3">
    <name type="scientific">Sandaracinus amylolyticus</name>
    <dbReference type="NCBI Taxonomy" id="927083"/>
    <lineage>
        <taxon>Bacteria</taxon>
        <taxon>Pseudomonadati</taxon>
        <taxon>Myxococcota</taxon>
        <taxon>Polyangia</taxon>
        <taxon>Polyangiales</taxon>
        <taxon>Sandaracinaceae</taxon>
        <taxon>Sandaracinus</taxon>
    </lineage>
</organism>
<proteinExistence type="predicted"/>
<dbReference type="AlphaFoldDB" id="A0A0F6W9R3"/>
<dbReference type="Gene3D" id="3.10.180.10">
    <property type="entry name" value="2,3-Dihydroxybiphenyl 1,2-Dioxygenase, domain 1"/>
    <property type="match status" value="1"/>
</dbReference>
<accession>A0A0F6W9R3</accession>
<reference evidence="2 3" key="1">
    <citation type="submission" date="2015-03" db="EMBL/GenBank/DDBJ databases">
        <title>Genome assembly of Sandaracinus amylolyticus DSM 53668.</title>
        <authorList>
            <person name="Sharma G."/>
            <person name="Subramanian S."/>
        </authorList>
    </citation>
    <scope>NUCLEOTIDE SEQUENCE [LARGE SCALE GENOMIC DNA]</scope>
    <source>
        <strain evidence="2 3">DSM 53668</strain>
    </source>
</reference>
<dbReference type="InterPro" id="IPR004360">
    <property type="entry name" value="Glyas_Fos-R_dOase_dom"/>
</dbReference>
<feature type="domain" description="VOC" evidence="1">
    <location>
        <begin position="19"/>
        <end position="142"/>
    </location>
</feature>
<dbReference type="SUPFAM" id="SSF54593">
    <property type="entry name" value="Glyoxalase/Bleomycin resistance protein/Dihydroxybiphenyl dioxygenase"/>
    <property type="match status" value="1"/>
</dbReference>